<dbReference type="PANTHER" id="PTHR30469">
    <property type="entry name" value="MULTIDRUG RESISTANCE PROTEIN MDTA"/>
    <property type="match status" value="1"/>
</dbReference>
<dbReference type="EMBL" id="LZDS01000023">
    <property type="protein sequence ID" value="OBX28675.1"/>
    <property type="molecule type" value="Genomic_DNA"/>
</dbReference>
<dbReference type="InterPro" id="IPR058636">
    <property type="entry name" value="Beta-barrel_YknX"/>
</dbReference>
<gene>
    <name evidence="7" type="ORF">A9J31_03370</name>
</gene>
<dbReference type="InterPro" id="IPR030190">
    <property type="entry name" value="MacA_alpha-hairpin_sf"/>
</dbReference>
<organism evidence="7 8">
    <name type="scientific">Acinetobacter gandensis</name>
    <dbReference type="NCBI Taxonomy" id="1443941"/>
    <lineage>
        <taxon>Bacteria</taxon>
        <taxon>Pseudomonadati</taxon>
        <taxon>Pseudomonadota</taxon>
        <taxon>Gammaproteobacteria</taxon>
        <taxon>Moraxellales</taxon>
        <taxon>Moraxellaceae</taxon>
        <taxon>Acinetobacter</taxon>
    </lineage>
</organism>
<evidence type="ECO:0000259" key="6">
    <source>
        <dbReference type="Pfam" id="PF25990"/>
    </source>
</evidence>
<dbReference type="NCBIfam" id="TIGR01730">
    <property type="entry name" value="RND_mfp"/>
    <property type="match status" value="1"/>
</dbReference>
<dbReference type="Gene3D" id="6.10.140.1990">
    <property type="match status" value="1"/>
</dbReference>
<feature type="domain" description="YknX-like beta-barrel" evidence="6">
    <location>
        <begin position="223"/>
        <end position="309"/>
    </location>
</feature>
<dbReference type="SUPFAM" id="SSF111369">
    <property type="entry name" value="HlyD-like secretion proteins"/>
    <property type="match status" value="1"/>
</dbReference>
<dbReference type="Proteomes" id="UP000185753">
    <property type="component" value="Unassembled WGS sequence"/>
</dbReference>
<feature type="region of interest" description="Disordered" evidence="4">
    <location>
        <begin position="425"/>
        <end position="450"/>
    </location>
</feature>
<dbReference type="Pfam" id="PF25990">
    <property type="entry name" value="Beta-barrel_YknX"/>
    <property type="match status" value="1"/>
</dbReference>
<reference evidence="8" key="1">
    <citation type="submission" date="2016-06" db="EMBL/GenBank/DDBJ databases">
        <authorList>
            <person name="Radolfova-Krizova L."/>
            <person name="Nemec A."/>
        </authorList>
    </citation>
    <scope>NUCLEOTIDE SEQUENCE [LARGE SCALE GENOMIC DNA]</scope>
    <source>
        <strain evidence="8">ANC 4275</strain>
    </source>
</reference>
<comment type="similarity">
    <text evidence="1">Belongs to the membrane fusion protein (MFP) (TC 8.A.1) family.</text>
</comment>
<dbReference type="InterPro" id="IPR058625">
    <property type="entry name" value="MdtA-like_BSH"/>
</dbReference>
<evidence type="ECO:0000313" key="7">
    <source>
        <dbReference type="EMBL" id="OBX28675.1"/>
    </source>
</evidence>
<evidence type="ECO:0000313" key="8">
    <source>
        <dbReference type="Proteomes" id="UP000185753"/>
    </source>
</evidence>
<dbReference type="GO" id="GO:1990281">
    <property type="term" value="C:efflux pump complex"/>
    <property type="evidence" value="ECO:0007669"/>
    <property type="project" value="TreeGrafter"/>
</dbReference>
<dbReference type="InterPro" id="IPR006143">
    <property type="entry name" value="RND_pump_MFP"/>
</dbReference>
<feature type="region of interest" description="Disordered" evidence="4">
    <location>
        <begin position="326"/>
        <end position="369"/>
    </location>
</feature>
<dbReference type="STRING" id="1443941.A9J31_03370"/>
<dbReference type="GO" id="GO:0019898">
    <property type="term" value="C:extrinsic component of membrane"/>
    <property type="evidence" value="ECO:0007669"/>
    <property type="project" value="InterPro"/>
</dbReference>
<dbReference type="GO" id="GO:0030313">
    <property type="term" value="C:cell envelope"/>
    <property type="evidence" value="ECO:0007669"/>
    <property type="project" value="UniProtKB-SubCell"/>
</dbReference>
<dbReference type="GO" id="GO:0015562">
    <property type="term" value="F:efflux transmembrane transporter activity"/>
    <property type="evidence" value="ECO:0007669"/>
    <property type="project" value="TreeGrafter"/>
</dbReference>
<dbReference type="PANTHER" id="PTHR30469:SF33">
    <property type="entry name" value="SLR1207 PROTEIN"/>
    <property type="match status" value="1"/>
</dbReference>
<evidence type="ECO:0000256" key="3">
    <source>
        <dbReference type="SAM" id="Coils"/>
    </source>
</evidence>
<feature type="compositionally biased region" description="Basic and acidic residues" evidence="4">
    <location>
        <begin position="345"/>
        <end position="369"/>
    </location>
</feature>
<evidence type="ECO:0000259" key="5">
    <source>
        <dbReference type="Pfam" id="PF25917"/>
    </source>
</evidence>
<protein>
    <submittedName>
        <fullName evidence="7">MacA family efflux pump subunit</fullName>
    </submittedName>
</protein>
<dbReference type="Pfam" id="PF25917">
    <property type="entry name" value="BSH_RND"/>
    <property type="match status" value="1"/>
</dbReference>
<dbReference type="RefSeq" id="WP_067763557.1">
    <property type="nucleotide sequence ID" value="NZ_LZDS01000023.1"/>
</dbReference>
<keyword evidence="8" id="KW-1185">Reference proteome</keyword>
<dbReference type="Gene3D" id="2.40.420.20">
    <property type="match status" value="1"/>
</dbReference>
<dbReference type="AlphaFoldDB" id="A0A1A7R8T8"/>
<dbReference type="GO" id="GO:1990961">
    <property type="term" value="P:xenobiotic detoxification by transmembrane export across the plasma membrane"/>
    <property type="evidence" value="ECO:0007669"/>
    <property type="project" value="InterPro"/>
</dbReference>
<comment type="caution">
    <text evidence="7">The sequence shown here is derived from an EMBL/GenBank/DDBJ whole genome shotgun (WGS) entry which is preliminary data.</text>
</comment>
<evidence type="ECO:0000256" key="2">
    <source>
        <dbReference type="ARBA" id="ARBA00023054"/>
    </source>
</evidence>
<feature type="coiled-coil region" evidence="3">
    <location>
        <begin position="94"/>
        <end position="135"/>
    </location>
</feature>
<dbReference type="Gene3D" id="2.40.50.100">
    <property type="match status" value="1"/>
</dbReference>
<proteinExistence type="inferred from homology"/>
<sequence length="450" mass="48378">MPKIKPAKLIVAIIVALAIAVTAWHFLKPKETQPQYITAEVSRGDIENSVLATGVLEATKMVSVGAQVSGQVKKMYVQLGDEVKQGQLIARIDSVRQENDLKTAEASIKNQQAQLAVKQANLAKVQAEYNRQQAMYAQDATSRAELESALASYKTAQADIAAINAQIEQSRLTLATAKEDLGYTQIVAPMDGTIVAIVTEEGQTVNANQSAPTIVKLAKLDTMTIKAEISEADVMKVQEGQNVYFTTLGDSETKHYATLRQVEPAPNSINTESNNNTSSSSSTAVYYNALFDVPNEDGKLRIDMTAQVYIILDEAKNVLTVPAAAVQTSNRPQRSRNNASANGESVDKKASAEARSNKDNPNRPKRLELTEAEKTLVKQGKASVAMVRVLQADGSAQPQPVLLGLNNRVTAQVIRGLKQGDKVVIADGSDTSNDSAKRSNRGGAGGPMRM</sequence>
<accession>A0A1A7R8T8</accession>
<feature type="compositionally biased region" description="Polar residues" evidence="4">
    <location>
        <begin position="326"/>
        <end position="343"/>
    </location>
</feature>
<evidence type="ECO:0000256" key="1">
    <source>
        <dbReference type="ARBA" id="ARBA00009477"/>
    </source>
</evidence>
<name>A0A1A7R8T8_9GAMM</name>
<dbReference type="GO" id="GO:1990195">
    <property type="term" value="C:macrolide transmembrane transporter complex"/>
    <property type="evidence" value="ECO:0007669"/>
    <property type="project" value="InterPro"/>
</dbReference>
<dbReference type="Gene3D" id="2.40.30.170">
    <property type="match status" value="1"/>
</dbReference>
<evidence type="ECO:0000256" key="4">
    <source>
        <dbReference type="SAM" id="MobiDB-lite"/>
    </source>
</evidence>
<keyword evidence="2 3" id="KW-0175">Coiled coil</keyword>
<feature type="domain" description="Multidrug resistance protein MdtA-like barrel-sandwich hybrid" evidence="5">
    <location>
        <begin position="61"/>
        <end position="215"/>
    </location>
</feature>
<dbReference type="OrthoDB" id="9791520at2"/>